<dbReference type="Gene3D" id="3.40.50.720">
    <property type="entry name" value="NAD(P)-binding Rossmann-like Domain"/>
    <property type="match status" value="1"/>
</dbReference>
<dbReference type="PANTHER" id="PTHR42760:SF40">
    <property type="entry name" value="3-OXOACYL-[ACYL-CARRIER-PROTEIN] REDUCTASE, CHLOROPLASTIC"/>
    <property type="match status" value="1"/>
</dbReference>
<dbReference type="RefSeq" id="WP_062942327.1">
    <property type="nucleotide sequence ID" value="NZ_CP171845.1"/>
</dbReference>
<accession>A0A154IJT1</accession>
<dbReference type="SUPFAM" id="SSF51735">
    <property type="entry name" value="NAD(P)-binding Rossmann-fold domains"/>
    <property type="match status" value="1"/>
</dbReference>
<dbReference type="InterPro" id="IPR036291">
    <property type="entry name" value="NAD(P)-bd_dom_sf"/>
</dbReference>
<gene>
    <name evidence="3" type="ORF">A4A59_19170</name>
</gene>
<dbReference type="PANTHER" id="PTHR42760">
    <property type="entry name" value="SHORT-CHAIN DEHYDROGENASES/REDUCTASES FAMILY MEMBER"/>
    <property type="match status" value="1"/>
</dbReference>
<dbReference type="GO" id="GO:0030497">
    <property type="term" value="P:fatty acid elongation"/>
    <property type="evidence" value="ECO:0007669"/>
    <property type="project" value="TreeGrafter"/>
</dbReference>
<name>A0A154IJT1_RHILE</name>
<evidence type="ECO:0000256" key="1">
    <source>
        <dbReference type="ARBA" id="ARBA00006484"/>
    </source>
</evidence>
<evidence type="ECO:0000313" key="3">
    <source>
        <dbReference type="EMBL" id="KZB00210.1"/>
    </source>
</evidence>
<reference evidence="3" key="1">
    <citation type="submission" date="2016-03" db="EMBL/GenBank/DDBJ databases">
        <title>Microsymbionts genomes from the relict species Vavilovia formosa.</title>
        <authorList>
            <person name="Chirak E."/>
            <person name="Kimeklis A."/>
            <person name="Kopat V."/>
            <person name="Andronov E."/>
        </authorList>
    </citation>
    <scope>NUCLEOTIDE SEQUENCE [LARGE SCALE GENOMIC DNA]</scope>
    <source>
        <strain evidence="3">Vaf12</strain>
    </source>
</reference>
<dbReference type="FunFam" id="3.40.50.720:FF:000173">
    <property type="entry name" value="3-oxoacyl-[acyl-carrier protein] reductase"/>
    <property type="match status" value="1"/>
</dbReference>
<dbReference type="GO" id="GO:0016616">
    <property type="term" value="F:oxidoreductase activity, acting on the CH-OH group of donors, NAD or NADP as acceptor"/>
    <property type="evidence" value="ECO:0007669"/>
    <property type="project" value="TreeGrafter"/>
</dbReference>
<proteinExistence type="inferred from homology"/>
<dbReference type="NCBIfam" id="NF009466">
    <property type="entry name" value="PRK12826.1-2"/>
    <property type="match status" value="1"/>
</dbReference>
<dbReference type="PRINTS" id="PR00081">
    <property type="entry name" value="GDHRDH"/>
</dbReference>
<dbReference type="InterPro" id="IPR002347">
    <property type="entry name" value="SDR_fam"/>
</dbReference>
<dbReference type="AlphaFoldDB" id="A0A154IJT1"/>
<protein>
    <submittedName>
        <fullName evidence="3">3-ketoacyl-ACP reductase</fullName>
    </submittedName>
</protein>
<dbReference type="EMBL" id="LVYU01000096">
    <property type="protein sequence ID" value="KZB00210.1"/>
    <property type="molecule type" value="Genomic_DNA"/>
</dbReference>
<dbReference type="CDD" id="cd05233">
    <property type="entry name" value="SDR_c"/>
    <property type="match status" value="1"/>
</dbReference>
<sequence>MTPGGSPHVAVISGGTTGIGLATAFRLLKAGHRVAVFSHGEASVMAAGAALAEAFGPARSLARRVDLREPSAINSFFGEVARDLGAPGILVCNAGISPKGPDGPHHVADLALEEWNDVLTVNLTGTMLCCQAVLPAMKEMSYGRVIFVGSLAGRTRPRIAGAGYATSKAALSGLSRVLVSQYGPYGITSNVVAPGRILTPLTGSPESKINVDALARIPAGRLGMPEDVAAVIAFLASEDAGFVNGTIIDVNGGEFAPS</sequence>
<evidence type="ECO:0000256" key="2">
    <source>
        <dbReference type="ARBA" id="ARBA00023002"/>
    </source>
</evidence>
<dbReference type="PRINTS" id="PR00080">
    <property type="entry name" value="SDRFAMILY"/>
</dbReference>
<comment type="similarity">
    <text evidence="1">Belongs to the short-chain dehydrogenases/reductases (SDR) family.</text>
</comment>
<comment type="caution">
    <text evidence="3">The sequence shown here is derived from an EMBL/GenBank/DDBJ whole genome shotgun (WGS) entry which is preliminary data.</text>
</comment>
<keyword evidence="2" id="KW-0560">Oxidoreductase</keyword>
<dbReference type="Pfam" id="PF13561">
    <property type="entry name" value="adh_short_C2"/>
    <property type="match status" value="1"/>
</dbReference>
<organism evidence="3">
    <name type="scientific">Rhizobium leguminosarum</name>
    <dbReference type="NCBI Taxonomy" id="384"/>
    <lineage>
        <taxon>Bacteria</taxon>
        <taxon>Pseudomonadati</taxon>
        <taxon>Pseudomonadota</taxon>
        <taxon>Alphaproteobacteria</taxon>
        <taxon>Hyphomicrobiales</taxon>
        <taxon>Rhizobiaceae</taxon>
        <taxon>Rhizobium/Agrobacterium group</taxon>
        <taxon>Rhizobium</taxon>
    </lineage>
</organism>